<keyword evidence="4" id="KW-0408">Iron</keyword>
<dbReference type="Pfam" id="PF11982">
    <property type="entry name" value="DUF3483"/>
    <property type="match status" value="1"/>
</dbReference>
<evidence type="ECO:0000313" key="8">
    <source>
        <dbReference type="EMBL" id="NHO54625.1"/>
    </source>
</evidence>
<dbReference type="Pfam" id="PF02754">
    <property type="entry name" value="CCG"/>
    <property type="match status" value="2"/>
</dbReference>
<dbReference type="GO" id="GO:0016491">
    <property type="term" value="F:oxidoreductase activity"/>
    <property type="evidence" value="ECO:0007669"/>
    <property type="project" value="UniProtKB-KW"/>
</dbReference>
<protein>
    <submittedName>
        <fullName evidence="8">DUF3483 domain-containing protein</fullName>
    </submittedName>
</protein>
<evidence type="ECO:0000256" key="5">
    <source>
        <dbReference type="ARBA" id="ARBA00023014"/>
    </source>
</evidence>
<organism evidence="8 9">
    <name type="scientific">Acetobacter estunensis</name>
    <dbReference type="NCBI Taxonomy" id="104097"/>
    <lineage>
        <taxon>Bacteria</taxon>
        <taxon>Pseudomonadati</taxon>
        <taxon>Pseudomonadota</taxon>
        <taxon>Alphaproteobacteria</taxon>
        <taxon>Acetobacterales</taxon>
        <taxon>Acetobacteraceae</taxon>
        <taxon>Acetobacter</taxon>
    </lineage>
</organism>
<dbReference type="InterPro" id="IPR021872">
    <property type="entry name" value="Csal_0991-like_N"/>
</dbReference>
<gene>
    <name evidence="8" type="ORF">GOB87_11820</name>
</gene>
<dbReference type="GO" id="GO:0005886">
    <property type="term" value="C:plasma membrane"/>
    <property type="evidence" value="ECO:0007669"/>
    <property type="project" value="TreeGrafter"/>
</dbReference>
<name>A0A967EE30_9PROT</name>
<dbReference type="PROSITE" id="PS00198">
    <property type="entry name" value="4FE4S_FER_1"/>
    <property type="match status" value="1"/>
</dbReference>
<evidence type="ECO:0000259" key="7">
    <source>
        <dbReference type="PROSITE" id="PS51379"/>
    </source>
</evidence>
<evidence type="ECO:0000256" key="2">
    <source>
        <dbReference type="ARBA" id="ARBA00022723"/>
    </source>
</evidence>
<dbReference type="InterPro" id="IPR017900">
    <property type="entry name" value="4Fe4S_Fe_S_CS"/>
</dbReference>
<dbReference type="Proteomes" id="UP000597459">
    <property type="component" value="Unassembled WGS sequence"/>
</dbReference>
<dbReference type="InterPro" id="IPR051460">
    <property type="entry name" value="HdrC_iron-sulfur_subunit"/>
</dbReference>
<feature type="domain" description="4Fe-4S ferredoxin-type" evidence="7">
    <location>
        <begin position="309"/>
        <end position="338"/>
    </location>
</feature>
<evidence type="ECO:0000256" key="4">
    <source>
        <dbReference type="ARBA" id="ARBA00023004"/>
    </source>
</evidence>
<keyword evidence="9" id="KW-1185">Reference proteome</keyword>
<feature type="transmembrane region" description="Helical" evidence="6">
    <location>
        <begin position="6"/>
        <end position="28"/>
    </location>
</feature>
<dbReference type="Gene3D" id="1.10.1060.10">
    <property type="entry name" value="Alpha-helical ferredoxin"/>
    <property type="match status" value="1"/>
</dbReference>
<dbReference type="RefSeq" id="WP_166317011.1">
    <property type="nucleotide sequence ID" value="NZ_WOTH01000027.1"/>
</dbReference>
<dbReference type="PANTHER" id="PTHR43255">
    <property type="entry name" value="IRON-SULFUR-BINDING OXIDOREDUCTASE FADF-RELATED-RELATED"/>
    <property type="match status" value="1"/>
</dbReference>
<dbReference type="PANTHER" id="PTHR43255:SF1">
    <property type="entry name" value="IRON-SULFUR-BINDING OXIDOREDUCTASE FADF-RELATED"/>
    <property type="match status" value="1"/>
</dbReference>
<dbReference type="Pfam" id="PF13183">
    <property type="entry name" value="Fer4_8"/>
    <property type="match status" value="1"/>
</dbReference>
<reference evidence="8" key="1">
    <citation type="submission" date="2019-11" db="EMBL/GenBank/DDBJ databases">
        <title>Description of new Acetobacter species.</title>
        <authorList>
            <person name="Cleenwerck I."/>
            <person name="Sombolestani A.S."/>
        </authorList>
    </citation>
    <scope>NUCLEOTIDE SEQUENCE</scope>
    <source>
        <strain evidence="8">LMG 1626</strain>
    </source>
</reference>
<feature type="transmembrane region" description="Helical" evidence="6">
    <location>
        <begin position="98"/>
        <end position="116"/>
    </location>
</feature>
<dbReference type="AlphaFoldDB" id="A0A967EE30"/>
<dbReference type="EMBL" id="WOTH01000027">
    <property type="protein sequence ID" value="NHO54625.1"/>
    <property type="molecule type" value="Genomic_DNA"/>
</dbReference>
<dbReference type="InterPro" id="IPR009051">
    <property type="entry name" value="Helical_ferredxn"/>
</dbReference>
<evidence type="ECO:0000313" key="9">
    <source>
        <dbReference type="Proteomes" id="UP000597459"/>
    </source>
</evidence>
<keyword evidence="2" id="KW-0479">Metal-binding</keyword>
<evidence type="ECO:0000256" key="3">
    <source>
        <dbReference type="ARBA" id="ARBA00023002"/>
    </source>
</evidence>
<dbReference type="InterPro" id="IPR017896">
    <property type="entry name" value="4Fe4S_Fe-S-bd"/>
</dbReference>
<sequence>MRQRSGAIAAGLVWGLGAALALSAVPMVRRWRKGQAKPVDMVRGLAAVPKRYLVDVHHAVERRPGAARMHALVAGGTLAGTTLLAAGIVSAFRNNRFYWASVGVFFTTAIAGTWLVRKRRSPQKPSYLSGGKFLWLPYALGAWNVGGSLLALGQIVGAGGVLFSAVPLFLMLVGGAGIVVQVARGPMRHAFSGVTWLAAHSRPERFGGGRSTELRPLDLAAPMLGAMVPSDFGWNILASFDACIECGRCEQHCPAFAAGQRLNPKALVQGLALAARGEEASAYTGSPAPHAPPVAGKGSLSSPVIGVDGMIHPDTLWACTTCRACVEQCPMMIEHVDTIVDLRRAQTLMLGEVRPGAAEALRHLRESAESGGRPLSARADGLAGENVPVLEEGGETDVLLWLGEGAYELRYARTLRALVKLLNMTGVNFAILGEAELDCGDLARRLGDEATFQMLAGEVIDTLGRRRFKRIVTADPHALNVLRNEYPALGGTWEVLHHTALLDELVSAGRLKLDARTLPPVAYHDPCYLARYNGETDAPRRLLAACCSQTVEMERHGRQAMCCGGGGGNPVSDVDVVERIPDLRMQQAAQSGAAIVAVACPGCTAMLEGVPEPRAEVKDIAELVLDAVVAV</sequence>
<feature type="domain" description="4Fe-4S ferredoxin-type" evidence="7">
    <location>
        <begin position="234"/>
        <end position="265"/>
    </location>
</feature>
<keyword evidence="5" id="KW-0411">Iron-sulfur</keyword>
<keyword evidence="3" id="KW-0560">Oxidoreductase</keyword>
<dbReference type="GO" id="GO:0051539">
    <property type="term" value="F:4 iron, 4 sulfur cluster binding"/>
    <property type="evidence" value="ECO:0007669"/>
    <property type="project" value="UniProtKB-KW"/>
</dbReference>
<keyword evidence="1" id="KW-0004">4Fe-4S</keyword>
<dbReference type="SUPFAM" id="SSF46548">
    <property type="entry name" value="alpha-helical ferredoxin"/>
    <property type="match status" value="1"/>
</dbReference>
<keyword evidence="6" id="KW-0472">Membrane</keyword>
<feature type="transmembrane region" description="Helical" evidence="6">
    <location>
        <begin position="136"/>
        <end position="156"/>
    </location>
</feature>
<comment type="caution">
    <text evidence="8">The sequence shown here is derived from an EMBL/GenBank/DDBJ whole genome shotgun (WGS) entry which is preliminary data.</text>
</comment>
<dbReference type="PROSITE" id="PS51379">
    <property type="entry name" value="4FE4S_FER_2"/>
    <property type="match status" value="2"/>
</dbReference>
<keyword evidence="6" id="KW-1133">Transmembrane helix</keyword>
<accession>A0A967EE30</accession>
<evidence type="ECO:0000256" key="6">
    <source>
        <dbReference type="SAM" id="Phobius"/>
    </source>
</evidence>
<dbReference type="GO" id="GO:0046872">
    <property type="term" value="F:metal ion binding"/>
    <property type="evidence" value="ECO:0007669"/>
    <property type="project" value="UniProtKB-KW"/>
</dbReference>
<proteinExistence type="predicted"/>
<evidence type="ECO:0000256" key="1">
    <source>
        <dbReference type="ARBA" id="ARBA00022485"/>
    </source>
</evidence>
<dbReference type="InterPro" id="IPR004017">
    <property type="entry name" value="Cys_rich_dom"/>
</dbReference>
<feature type="transmembrane region" description="Helical" evidence="6">
    <location>
        <begin position="162"/>
        <end position="183"/>
    </location>
</feature>
<feature type="transmembrane region" description="Helical" evidence="6">
    <location>
        <begin position="71"/>
        <end position="92"/>
    </location>
</feature>
<keyword evidence="6" id="KW-0812">Transmembrane</keyword>